<dbReference type="EMBL" id="CP060807">
    <property type="protein sequence ID" value="QNP23869.1"/>
    <property type="molecule type" value="Genomic_DNA"/>
</dbReference>
<dbReference type="InterPro" id="IPR004107">
    <property type="entry name" value="Integrase_SAM-like_N"/>
</dbReference>
<dbReference type="InterPro" id="IPR013762">
    <property type="entry name" value="Integrase-like_cat_sf"/>
</dbReference>
<keyword evidence="4" id="KW-0233">DNA recombination</keyword>
<dbReference type="Proteomes" id="UP000516181">
    <property type="component" value="Chromosome"/>
</dbReference>
<dbReference type="PANTHER" id="PTHR30349:SF41">
    <property type="entry name" value="INTEGRASE_RECOMBINASE PROTEIN MJ0367-RELATED"/>
    <property type="match status" value="1"/>
</dbReference>
<dbReference type="InterPro" id="IPR002104">
    <property type="entry name" value="Integrase_catalytic"/>
</dbReference>
<evidence type="ECO:0000256" key="3">
    <source>
        <dbReference type="ARBA" id="ARBA00023125"/>
    </source>
</evidence>
<accession>A0A7H0EJA3</accession>
<dbReference type="PANTHER" id="PTHR30349">
    <property type="entry name" value="PHAGE INTEGRASE-RELATED"/>
    <property type="match status" value="1"/>
</dbReference>
<evidence type="ECO:0000259" key="7">
    <source>
        <dbReference type="PROSITE" id="PS51900"/>
    </source>
</evidence>
<evidence type="ECO:0000256" key="2">
    <source>
        <dbReference type="ARBA" id="ARBA00022908"/>
    </source>
</evidence>
<sequence length="402" mass="46580">MTYKCDRYLILDHCGVYMVRIVIPSYMKPYFNGKRYYMKSTATKDIRQARLFRDAVAVEFIKLREQLKPKQNGSKVEQIINELRGISNFAKESPVNYGANIERCPTLIQIRDLYLLQYSDKRKLTTLSKITKAVELILSHIKQRDSQLQDINRTVVTGWLDQLKKEKATQTLQNYISALAQLFDFAKNRYHDAPKDNPFRGHRLEAKSSHDSYEPFLISELSKVFRLLNEEMKQVTLIGLYSGMRLNEICSLITDDIVTEENVRCLRISKGKTKNAARLVPVHPSINVLIDKLIQNHTDKFLFRHAALTDRADGKRSTWHTQQFTRAKRKALGEKETERKVFHSLRGMFITELDRLKVPEDRIALLVGHERGSTESFKTYSQGASLKELAQYVEKVNFDGIA</sequence>
<organism evidence="8 9">
    <name type="scientific">Klebsiella variicola</name>
    <dbReference type="NCBI Taxonomy" id="244366"/>
    <lineage>
        <taxon>Bacteria</taxon>
        <taxon>Pseudomonadati</taxon>
        <taxon>Pseudomonadota</taxon>
        <taxon>Gammaproteobacteria</taxon>
        <taxon>Enterobacterales</taxon>
        <taxon>Enterobacteriaceae</taxon>
        <taxon>Klebsiella/Raoultella group</taxon>
        <taxon>Klebsiella</taxon>
        <taxon>Klebsiella pneumoniae complex</taxon>
    </lineage>
</organism>
<proteinExistence type="inferred from homology"/>
<dbReference type="PROSITE" id="PS51900">
    <property type="entry name" value="CB"/>
    <property type="match status" value="1"/>
</dbReference>
<comment type="similarity">
    <text evidence="1">Belongs to the 'phage' integrase family.</text>
</comment>
<dbReference type="PROSITE" id="PS51898">
    <property type="entry name" value="TYR_RECOMBINASE"/>
    <property type="match status" value="1"/>
</dbReference>
<evidence type="ECO:0000259" key="6">
    <source>
        <dbReference type="PROSITE" id="PS51898"/>
    </source>
</evidence>
<protein>
    <submittedName>
        <fullName evidence="8">Site-specific integrase</fullName>
    </submittedName>
</protein>
<keyword evidence="2" id="KW-0229">DNA integration</keyword>
<dbReference type="AlphaFoldDB" id="A0A7H0EJA3"/>
<feature type="domain" description="Tyr recombinase" evidence="6">
    <location>
        <begin position="213"/>
        <end position="394"/>
    </location>
</feature>
<dbReference type="InterPro" id="IPR050090">
    <property type="entry name" value="Tyrosine_recombinase_XerCD"/>
</dbReference>
<feature type="domain" description="Core-binding (CB)" evidence="7">
    <location>
        <begin position="105"/>
        <end position="187"/>
    </location>
</feature>
<evidence type="ECO:0000313" key="8">
    <source>
        <dbReference type="EMBL" id="QNP23869.1"/>
    </source>
</evidence>
<dbReference type="InterPro" id="IPR010998">
    <property type="entry name" value="Integrase_recombinase_N"/>
</dbReference>
<evidence type="ECO:0000256" key="5">
    <source>
        <dbReference type="PROSITE-ProRule" id="PRU01248"/>
    </source>
</evidence>
<evidence type="ECO:0000313" key="9">
    <source>
        <dbReference type="Proteomes" id="UP000516181"/>
    </source>
</evidence>
<dbReference type="InterPro" id="IPR044068">
    <property type="entry name" value="CB"/>
</dbReference>
<dbReference type="InterPro" id="IPR011010">
    <property type="entry name" value="DNA_brk_join_enz"/>
</dbReference>
<dbReference type="Pfam" id="PF00589">
    <property type="entry name" value="Phage_integrase"/>
    <property type="match status" value="1"/>
</dbReference>
<dbReference type="RefSeq" id="WP_187726271.1">
    <property type="nucleotide sequence ID" value="NZ_CP060807.1"/>
</dbReference>
<evidence type="ECO:0000256" key="4">
    <source>
        <dbReference type="ARBA" id="ARBA00023172"/>
    </source>
</evidence>
<reference evidence="8 9" key="1">
    <citation type="submission" date="2020-08" db="EMBL/GenBank/DDBJ databases">
        <title>Complete genome sequence of Klebsiella pneumoniae KP2757.</title>
        <authorList>
            <person name="Zhang X."/>
        </authorList>
    </citation>
    <scope>NUCLEOTIDE SEQUENCE [LARGE SCALE GENOMIC DNA]</scope>
    <source>
        <strain evidence="8 9">KP2757</strain>
    </source>
</reference>
<dbReference type="GO" id="GO:0006310">
    <property type="term" value="P:DNA recombination"/>
    <property type="evidence" value="ECO:0007669"/>
    <property type="project" value="UniProtKB-KW"/>
</dbReference>
<dbReference type="Gene3D" id="1.10.443.10">
    <property type="entry name" value="Intergrase catalytic core"/>
    <property type="match status" value="1"/>
</dbReference>
<dbReference type="SUPFAM" id="SSF56349">
    <property type="entry name" value="DNA breaking-rejoining enzymes"/>
    <property type="match status" value="1"/>
</dbReference>
<keyword evidence="3 5" id="KW-0238">DNA-binding</keyword>
<dbReference type="GO" id="GO:0003677">
    <property type="term" value="F:DNA binding"/>
    <property type="evidence" value="ECO:0007669"/>
    <property type="project" value="UniProtKB-UniRule"/>
</dbReference>
<dbReference type="GO" id="GO:0015074">
    <property type="term" value="P:DNA integration"/>
    <property type="evidence" value="ECO:0007669"/>
    <property type="project" value="UniProtKB-KW"/>
</dbReference>
<gene>
    <name evidence="8" type="ORF">IAP99_21085</name>
</gene>
<dbReference type="CDD" id="cd01184">
    <property type="entry name" value="INT_C_like_1"/>
    <property type="match status" value="1"/>
</dbReference>
<name>A0A7H0EJA3_KLEVA</name>
<dbReference type="Gene3D" id="1.10.150.130">
    <property type="match status" value="1"/>
</dbReference>
<dbReference type="Pfam" id="PF02899">
    <property type="entry name" value="Phage_int_SAM_1"/>
    <property type="match status" value="1"/>
</dbReference>
<evidence type="ECO:0000256" key="1">
    <source>
        <dbReference type="ARBA" id="ARBA00008857"/>
    </source>
</evidence>